<feature type="region of interest" description="Disordered" evidence="4">
    <location>
        <begin position="726"/>
        <end position="754"/>
    </location>
</feature>
<dbReference type="PANTHER" id="PTHR16166:SF93">
    <property type="entry name" value="INTERMEMBRANE LIPID TRANSFER PROTEIN VPS13"/>
    <property type="match status" value="1"/>
</dbReference>
<reference evidence="8 9" key="1">
    <citation type="submission" date="2024-10" db="EMBL/GenBank/DDBJ databases">
        <authorList>
            <person name="Kim D."/>
        </authorList>
    </citation>
    <scope>NUCLEOTIDE SEQUENCE [LARGE SCALE GENOMIC DNA]</scope>
    <source>
        <strain evidence="8">BH-2024</strain>
    </source>
</reference>
<evidence type="ECO:0000256" key="1">
    <source>
        <dbReference type="ARBA" id="ARBA00006545"/>
    </source>
</evidence>
<keyword evidence="3" id="KW-0445">Lipid transport</keyword>
<feature type="compositionally biased region" description="Low complexity" evidence="4">
    <location>
        <begin position="732"/>
        <end position="742"/>
    </location>
</feature>
<dbReference type="InterPro" id="IPR009543">
    <property type="entry name" value="VPS13_VAB"/>
</dbReference>
<sequence length="2106" mass="238099">MVRDYREAWIHFRTHKTPRKAVMDTIEEAEDSLDVFNLNIARQQAEFEIDKQTDLVRVEDQPQEGWVGWAKNWWFGGSPKGKEAAAPEDAQIFEKLEKELTPQEKERLFDAIDYQENMPPTDYPKHFVENLFKLNLKTLMLKLDDVMELRFSQLSAKLEQRSAASAMRFTSAVKSLEMHAGTESMLHMTETDRAWLTLEFETNPLEGDFDQRVSLNIAPVMFKYHAPAVNKALDVFRPPKSVRLHQLTTLAIARYEDVKARSATALQHMVDVRKKLKLEVKIDPAIFVVCSGGAFDPTKTTLIAELGQLKLNTLDEPSTKAYEHITDQRLRSLVAKAYDNFQLCLSNLRLVFSDSFDNCMKAREDRWSDDHLLKPTGMCIDMLRATIDDVQIPMFRLIGELPDLVLTISDDRLVELLEFFNTIPKPEFEEEQVDLTAPVADGTSLRDRAKMQMILSTEELSEEMLQNVRADEASKKATEKKKTVTREISSREQQVQLDLSLKLNEVGVVVKHRHTAFLSARIQRLGFHMCKRMYEMEVRAHMDSVAVRASPAAVTLLTEVNAKLAEQQQGKNQPSEENDRPALREYPNYWEEKRIDRSVYWWFRPMKSTSGTDAINMTELSDDLREAAELKRQFLEKAEFSIRHCLITVEAGVRDVTRPMILIESSVTGTARNWSSTLTAKCETHLIVSYFNETFNVWEPVIEPVLHEDKGWQNWKLALKIGPQEDEDGAVQPSSSSPSTSKQQKDKETSGASKIALPPPKLAIIVEATETLDITITKSFLQQLTQLSEAFENASKQISTPRRELPGTSSHLLRNDTGLGVSVSSTESVKIIASSPSDGGQFECCAGQYVPMECVASSAESIREINWRMKEDQRQIQLQLAFSDPETERTVNIARTEKQCVHLPREADSGKKWTFVVETVKEDARHVVTLKSLVTVLNHLEMPIEVQALHDSNSLPCGTALPKAAEPLNIPVPCLYTPNGQLKIRPIYGRYDWNNESISWLDFGTTKRQAVRCDNSVETGHGIYIEIVVVDEPIRRGNRRFEDADCAAYTVHLFPPIHFINTLPMPVQISVPVHCELAGGDGLDIVNLVAGFPLIFTVNVGTELYELHYIIPSVKNPLETVRMEGKTNTNLELCLGLNWSTEFLRTNLMLYAPYWMVNETGKQLAYYGLPSVVPKPKRPKVKCRCCPDCLRTRKAQSKSVQIPHPPGTNPMILRLNESEFESKKKAKVKIVEESDWSAEFPLDMAGSSGRVICKGIAEGQREFEMTVDVQLGQSGLTKVVTISPFFLLQNDSKVDIEMREPHTTDWIVVPAESVIGFWPVQKEKRKTLVARYANTEEESVQFPFTEAFEGFCQIRNNLIGLYVIVSLSDESSVIHMENFVPGMLPAILMNDTKYPIRYRQTGHGQWQIVKPNQLAPFAWTDSLNDCKLEWESGDAENSDELLRNRDISYLPANSDGYHYCVSFLDGRQRVLLFTADEKVSFIAHQAYEMEQPDIELELHLHGLGISLVNNLKSIEVLYMAISPGKPKKSDEESLKMATGFWCQYRQTAHQQTLHVKLHNFQMDNQLPASTFPSLLAMVPQPKSVVKNEPKPFLECSFVMSQSEHTNIVQIKLLEALVQEFAIRIDRTLLNELLDIIPKETIQTGYTRESFQMDMELTEKALNKRAIQTRVTQAKAYYQRMHISPLMIHLSFSQGHVEEEGTDGAGIQWEFMNLILKSVGVTLTEIQDVIFKFDCFLLNCLLLLCNFRLAFFQREATFYSRAQLQSEIQAHYTHQFIKQLYVLVLGLDILGNPFGLVRDLRTGAVDLFYQPVLGMVTGPSEFGEGVYIGLTSAFSHTVGGVLGLASRITGTMGKGVAALTLDEDYQRRRMQARQQPTSIGEGMFRGVRGVGTSVVEGVTGVVSKPVEGVKQGGLLGGIKGIGKGMVGAIARPVSGVVDLVTTTADNVRNAISNVEDVKPIRPPRVISHDKIIRPYVFEEAVGYKIFRETDRGQFADTDHYLTYGGITKHLVIIVTDKHVIEARQHELTGNWSADWNPEYAELKRPTRVDSNGKFGIELRLKKEKKGFSFFSSKDANVKGKIVQFGAEHVAQRVFEHILRAWEYGVAD</sequence>
<evidence type="ECO:0000313" key="8">
    <source>
        <dbReference type="EMBL" id="KAL3073868.1"/>
    </source>
</evidence>
<dbReference type="Proteomes" id="UP001620626">
    <property type="component" value="Unassembled WGS sequence"/>
</dbReference>
<accession>A0ABD2ICI6</accession>
<dbReference type="Pfam" id="PF25036">
    <property type="entry name" value="VPS13_VAB"/>
    <property type="match status" value="1"/>
</dbReference>
<dbReference type="Pfam" id="PF12624">
    <property type="entry name" value="VPS13_N"/>
    <property type="match status" value="1"/>
</dbReference>
<dbReference type="PANTHER" id="PTHR16166">
    <property type="entry name" value="VACUOLAR PROTEIN SORTING-ASSOCIATED PROTEIN VPS13"/>
    <property type="match status" value="1"/>
</dbReference>
<feature type="domain" description="Intermembrane lipid transfer protein VPS13-like C-terminal" evidence="7">
    <location>
        <begin position="1959"/>
        <end position="2074"/>
    </location>
</feature>
<evidence type="ECO:0000259" key="5">
    <source>
        <dbReference type="Pfam" id="PF12624"/>
    </source>
</evidence>
<protein>
    <submittedName>
        <fullName evidence="8">Uncharacterized protein</fullName>
    </submittedName>
</protein>
<comment type="caution">
    <text evidence="8">The sequence shown here is derived from an EMBL/GenBank/DDBJ whole genome shotgun (WGS) entry which is preliminary data.</text>
</comment>
<dbReference type="InterPro" id="IPR056748">
    <property type="entry name" value="VPS13-like_C"/>
</dbReference>
<gene>
    <name evidence="8" type="ORF">niasHT_036863</name>
</gene>
<dbReference type="GO" id="GO:0006869">
    <property type="term" value="P:lipid transport"/>
    <property type="evidence" value="ECO:0007669"/>
    <property type="project" value="UniProtKB-KW"/>
</dbReference>
<comment type="similarity">
    <text evidence="1">Belongs to the VPS13 family.</text>
</comment>
<dbReference type="InterPro" id="IPR026847">
    <property type="entry name" value="VPS13"/>
</dbReference>
<feature type="domain" description="Chorein N-terminal" evidence="5">
    <location>
        <begin position="13"/>
        <end position="538"/>
    </location>
</feature>
<evidence type="ECO:0000259" key="7">
    <source>
        <dbReference type="Pfam" id="PF25037"/>
    </source>
</evidence>
<proteinExistence type="inferred from homology"/>
<evidence type="ECO:0000256" key="3">
    <source>
        <dbReference type="ARBA" id="ARBA00023055"/>
    </source>
</evidence>
<keyword evidence="2" id="KW-0813">Transport</keyword>
<evidence type="ECO:0000259" key="6">
    <source>
        <dbReference type="Pfam" id="PF25036"/>
    </source>
</evidence>
<evidence type="ECO:0000313" key="9">
    <source>
        <dbReference type="Proteomes" id="UP001620626"/>
    </source>
</evidence>
<feature type="domain" description="Vacuolar protein sorting-associated protein 13 VPS13 adaptor binding" evidence="6">
    <location>
        <begin position="864"/>
        <end position="1419"/>
    </location>
</feature>
<evidence type="ECO:0000256" key="4">
    <source>
        <dbReference type="SAM" id="MobiDB-lite"/>
    </source>
</evidence>
<keyword evidence="9" id="KW-1185">Reference proteome</keyword>
<organism evidence="8 9">
    <name type="scientific">Heterodera trifolii</name>
    <dbReference type="NCBI Taxonomy" id="157864"/>
    <lineage>
        <taxon>Eukaryota</taxon>
        <taxon>Metazoa</taxon>
        <taxon>Ecdysozoa</taxon>
        <taxon>Nematoda</taxon>
        <taxon>Chromadorea</taxon>
        <taxon>Rhabditida</taxon>
        <taxon>Tylenchina</taxon>
        <taxon>Tylenchomorpha</taxon>
        <taxon>Tylenchoidea</taxon>
        <taxon>Heteroderidae</taxon>
        <taxon>Heteroderinae</taxon>
        <taxon>Heterodera</taxon>
    </lineage>
</organism>
<name>A0ABD2ICI6_9BILA</name>
<dbReference type="InterPro" id="IPR026854">
    <property type="entry name" value="VPS13_N"/>
</dbReference>
<dbReference type="EMBL" id="JBICBT010001307">
    <property type="protein sequence ID" value="KAL3073868.1"/>
    <property type="molecule type" value="Genomic_DNA"/>
</dbReference>
<evidence type="ECO:0000256" key="2">
    <source>
        <dbReference type="ARBA" id="ARBA00022448"/>
    </source>
</evidence>
<dbReference type="Pfam" id="PF25037">
    <property type="entry name" value="VPS13_C"/>
    <property type="match status" value="1"/>
</dbReference>